<protein>
    <submittedName>
        <fullName evidence="2">Uncharacterized protein</fullName>
    </submittedName>
</protein>
<sequence length="105" mass="12081">MLTIFKSHEAETTIVEDFDFYEHREKALQENRRQQHAASTDTQKLVDIKAQDVVADISDAFAKAVQLKNTENSGQPQKLRVLQLKRDPLPQPRLKEVLDPRAGER</sequence>
<reference evidence="2" key="1">
    <citation type="submission" date="2015-12" db="EMBL/GenBank/DDBJ databases">
        <title>Update maize B73 reference genome by single molecule sequencing technologies.</title>
        <authorList>
            <consortium name="Maize Genome Sequencing Project"/>
            <person name="Ware D."/>
        </authorList>
    </citation>
    <scope>NUCLEOTIDE SEQUENCE</scope>
    <source>
        <tissue evidence="2">Seedling</tissue>
    </source>
</reference>
<evidence type="ECO:0000256" key="1">
    <source>
        <dbReference type="SAM" id="MobiDB-lite"/>
    </source>
</evidence>
<gene>
    <name evidence="2" type="ORF">ZEAMMB73_Zm00001d012730</name>
</gene>
<dbReference type="eggNOG" id="KOG1901">
    <property type="taxonomic scope" value="Eukaryota"/>
</dbReference>
<evidence type="ECO:0000313" key="2">
    <source>
        <dbReference type="EMBL" id="AQL00425.1"/>
    </source>
</evidence>
<organism evidence="2">
    <name type="scientific">Zea mays</name>
    <name type="common">Maize</name>
    <dbReference type="NCBI Taxonomy" id="4577"/>
    <lineage>
        <taxon>Eukaryota</taxon>
        <taxon>Viridiplantae</taxon>
        <taxon>Streptophyta</taxon>
        <taxon>Embryophyta</taxon>
        <taxon>Tracheophyta</taxon>
        <taxon>Spermatophyta</taxon>
        <taxon>Magnoliopsida</taxon>
        <taxon>Liliopsida</taxon>
        <taxon>Poales</taxon>
        <taxon>Poaceae</taxon>
        <taxon>PACMAD clade</taxon>
        <taxon>Panicoideae</taxon>
        <taxon>Andropogonodae</taxon>
        <taxon>Andropogoneae</taxon>
        <taxon>Tripsacinae</taxon>
        <taxon>Zea</taxon>
    </lineage>
</organism>
<dbReference type="EMBL" id="CM000784">
    <property type="protein sequence ID" value="AQL00425.1"/>
    <property type="molecule type" value="Genomic_DNA"/>
</dbReference>
<dbReference type="InParanoid" id="A0A1D6GBG2"/>
<accession>A0A1D6GBG2</accession>
<proteinExistence type="predicted"/>
<dbReference type="PaxDb" id="4577-GRMZM2G455087_P01"/>
<dbReference type="SMR" id="A0A1D6GBG2"/>
<name>A0A1D6GBG2_MAIZE</name>
<feature type="compositionally biased region" description="Basic and acidic residues" evidence="1">
    <location>
        <begin position="84"/>
        <end position="105"/>
    </location>
</feature>
<feature type="region of interest" description="Disordered" evidence="1">
    <location>
        <begin position="68"/>
        <end position="105"/>
    </location>
</feature>
<dbReference type="AlphaFoldDB" id="A0A1D6GBG2"/>